<name>A0A7W7Y8W1_9BACT</name>
<proteinExistence type="predicted"/>
<dbReference type="Gene3D" id="3.40.50.1010">
    <property type="entry name" value="5'-nuclease"/>
    <property type="match status" value="1"/>
</dbReference>
<dbReference type="InterPro" id="IPR052919">
    <property type="entry name" value="TA_system_RNase"/>
</dbReference>
<evidence type="ECO:0000313" key="2">
    <source>
        <dbReference type="EMBL" id="MBB5031786.1"/>
    </source>
</evidence>
<keyword evidence="3" id="KW-1185">Reference proteome</keyword>
<protein>
    <submittedName>
        <fullName evidence="2">PIN domain nuclease of toxin-antitoxin system</fullName>
    </submittedName>
</protein>
<dbReference type="Proteomes" id="UP000590740">
    <property type="component" value="Unassembled WGS sequence"/>
</dbReference>
<organism evidence="2 3">
    <name type="scientific">Prosthecobacter vanneervenii</name>
    <dbReference type="NCBI Taxonomy" id="48466"/>
    <lineage>
        <taxon>Bacteria</taxon>
        <taxon>Pseudomonadati</taxon>
        <taxon>Verrucomicrobiota</taxon>
        <taxon>Verrucomicrobiia</taxon>
        <taxon>Verrucomicrobiales</taxon>
        <taxon>Verrucomicrobiaceae</taxon>
        <taxon>Prosthecobacter</taxon>
    </lineage>
</organism>
<dbReference type="EMBL" id="JACHIG010000002">
    <property type="protein sequence ID" value="MBB5031786.1"/>
    <property type="molecule type" value="Genomic_DNA"/>
</dbReference>
<dbReference type="PANTHER" id="PTHR36173:SF2">
    <property type="entry name" value="RIBONUCLEASE VAPC16"/>
    <property type="match status" value="1"/>
</dbReference>
<accession>A0A7W7Y8W1</accession>
<dbReference type="Pfam" id="PF01850">
    <property type="entry name" value="PIN"/>
    <property type="match status" value="1"/>
</dbReference>
<dbReference type="SUPFAM" id="SSF88723">
    <property type="entry name" value="PIN domain-like"/>
    <property type="match status" value="1"/>
</dbReference>
<evidence type="ECO:0000313" key="3">
    <source>
        <dbReference type="Proteomes" id="UP000590740"/>
    </source>
</evidence>
<feature type="domain" description="PIN" evidence="1">
    <location>
        <begin position="4"/>
        <end position="122"/>
    </location>
</feature>
<dbReference type="CDD" id="cd09872">
    <property type="entry name" value="PIN_Sll0205-like"/>
    <property type="match status" value="1"/>
</dbReference>
<reference evidence="2 3" key="1">
    <citation type="submission" date="2020-08" db="EMBL/GenBank/DDBJ databases">
        <title>Genomic Encyclopedia of Type Strains, Phase IV (KMG-IV): sequencing the most valuable type-strain genomes for metagenomic binning, comparative biology and taxonomic classification.</title>
        <authorList>
            <person name="Goeker M."/>
        </authorList>
    </citation>
    <scope>NUCLEOTIDE SEQUENCE [LARGE SCALE GENOMIC DNA]</scope>
    <source>
        <strain evidence="2 3">DSM 12252</strain>
    </source>
</reference>
<sequence>MRLLIDTHALIWFCEGNLSLSSAARAAMEDDANERYISHAVLWEMAIKLSLGKLQLQADYDLIFPGVVDANGFQMLPARLEHYRDLLSLPRHHGDPFDRLMISQARAEGLTIITCDTHFPAYGVPLLW</sequence>
<dbReference type="InterPro" id="IPR041705">
    <property type="entry name" value="PIN_Sll0205"/>
</dbReference>
<comment type="caution">
    <text evidence="2">The sequence shown here is derived from an EMBL/GenBank/DDBJ whole genome shotgun (WGS) entry which is preliminary data.</text>
</comment>
<gene>
    <name evidence="2" type="ORF">HNQ65_001354</name>
</gene>
<dbReference type="PANTHER" id="PTHR36173">
    <property type="entry name" value="RIBONUCLEASE VAPC16-RELATED"/>
    <property type="match status" value="1"/>
</dbReference>
<evidence type="ECO:0000259" key="1">
    <source>
        <dbReference type="Pfam" id="PF01850"/>
    </source>
</evidence>
<dbReference type="InterPro" id="IPR002716">
    <property type="entry name" value="PIN_dom"/>
</dbReference>
<dbReference type="AlphaFoldDB" id="A0A7W7Y8W1"/>
<dbReference type="RefSeq" id="WP_184338717.1">
    <property type="nucleotide sequence ID" value="NZ_JACHIG010000002.1"/>
</dbReference>
<dbReference type="InterPro" id="IPR029060">
    <property type="entry name" value="PIN-like_dom_sf"/>
</dbReference>